<keyword evidence="8" id="KW-1133">Transmembrane helix</keyword>
<dbReference type="GO" id="GO:0005975">
    <property type="term" value="P:carbohydrate metabolic process"/>
    <property type="evidence" value="ECO:0007669"/>
    <property type="project" value="InterPro"/>
</dbReference>
<comment type="caution">
    <text evidence="10">The sequence shown here is derived from an EMBL/GenBank/DDBJ whole genome shotgun (WGS) entry which is preliminary data.</text>
</comment>
<organism evidence="10 11">
    <name type="scientific">Adiantum capillus-veneris</name>
    <name type="common">Maidenhair fern</name>
    <dbReference type="NCBI Taxonomy" id="13818"/>
    <lineage>
        <taxon>Eukaryota</taxon>
        <taxon>Viridiplantae</taxon>
        <taxon>Streptophyta</taxon>
        <taxon>Embryophyta</taxon>
        <taxon>Tracheophyta</taxon>
        <taxon>Polypodiopsida</taxon>
        <taxon>Polypodiidae</taxon>
        <taxon>Polypodiales</taxon>
        <taxon>Pteridineae</taxon>
        <taxon>Pteridaceae</taxon>
        <taxon>Vittarioideae</taxon>
        <taxon>Adiantum</taxon>
    </lineage>
</organism>
<dbReference type="SMART" id="SM00768">
    <property type="entry name" value="X8"/>
    <property type="match status" value="2"/>
</dbReference>
<dbReference type="Pfam" id="PF00332">
    <property type="entry name" value="Glyco_hydro_17"/>
    <property type="match status" value="4"/>
</dbReference>
<evidence type="ECO:0000256" key="7">
    <source>
        <dbReference type="SAM" id="MobiDB-lite"/>
    </source>
</evidence>
<dbReference type="Gene3D" id="3.20.20.80">
    <property type="entry name" value="Glycosidases"/>
    <property type="match status" value="4"/>
</dbReference>
<evidence type="ECO:0000313" key="10">
    <source>
        <dbReference type="EMBL" id="KAI5069375.1"/>
    </source>
</evidence>
<keyword evidence="8" id="KW-0472">Membrane</keyword>
<dbReference type="Proteomes" id="UP000886520">
    <property type="component" value="Chromosome 15"/>
</dbReference>
<accession>A0A9D4UK64</accession>
<dbReference type="InterPro" id="IPR000490">
    <property type="entry name" value="Glyco_hydro_17"/>
</dbReference>
<evidence type="ECO:0000256" key="3">
    <source>
        <dbReference type="ARBA" id="ARBA00022801"/>
    </source>
</evidence>
<keyword evidence="5" id="KW-0326">Glycosidase</keyword>
<dbReference type="Pfam" id="PF07983">
    <property type="entry name" value="X8"/>
    <property type="match status" value="2"/>
</dbReference>
<dbReference type="PANTHER" id="PTHR32227">
    <property type="entry name" value="GLUCAN ENDO-1,3-BETA-GLUCOSIDASE BG1-RELATED-RELATED"/>
    <property type="match status" value="1"/>
</dbReference>
<dbReference type="FunFam" id="3.20.20.80:FF:000010">
    <property type="entry name" value="glucan endo-1,3-beta-glucosidase, basic"/>
    <property type="match status" value="1"/>
</dbReference>
<proteinExistence type="inferred from homology"/>
<sequence>MERDRIILAFWAIVVVVVGLIGGTQQQSGRYGGFGTVLDEKPPQLRHHDRLRKMGITYSRLADNLPSPKQAAQLMQQLGVGSVRILDSDPDVISALANTSLRVVVSVQNDDIPTLSGSVQAASTWFYTYVYPFFMNGTHITAVNVGNELLSGSKYIHAWMQLIPAMQNIHEVITKAGLNDQIIVSTSCATDILDTSFPPSAGSFRESITDTIMRPLMAFISDNSSALFLNVYPYRTWVSDRQKFPLEFALFHGSVKDGDLTYTSLLDAELDAVWAAMAKLGFPKLPLQISETGWPTLGNPGATPDNAATYIQGLVSKTLREEPKGTPLHPGGYIPTYIFSLFNEDKRPGPPLEQNWGLMYSNGSHVYPANLTPPETPASPPPHLALPPHPLASAPTPLPPLALPPRRAPSDESPTRKMGINYRTQGDNLPSPSQAVDLMLQLDVGSVRLFDSDRDVLTALANTSLRVIVSVKNKDIVDLADSQQAATEWFLTNIRPFYMSGTRIVGVNVGNEVLSQFNKDGIWERLVPAMQNIHTSITHAGLKDKIMVSTSCAMDIIDTFSPPSAASFREEIADSFMKPLLAFLSDNYSAFSLNVYPYRTWSIDQKNIPLQYALFNGSVQDGELIYSNLLDAQLDAVWTAMAKLGFPKLRLEITETGWPSQGDTSATPEIAATYIQELVNKILAHPPKGTPLHPGAYITAYIFSLLNEDKRPGPAIEQNWGLLYPNGSHVYSVDLSPPPPTAPTPPHALPPIPTPIAEPPPNLPHTPPQKPMRKIGVNYARLGDNLLPPYQAVELILELGVGNVRIFDSDPVALTALANTSLRVIISVKNEDIEGLAGSQKAADEWVHTKVKNFYMGGTNIIGVNVGNEILSNTTDTATWQHLVPAMKNIHHSIIQEELDGLVMVSTSCGMDILANSSLLQPSEASFREDIADSVMLPLLQFISDNSSALFLNVYPYRTWFDEQETFSLEFALFNGSGSAVKTGDFTYTSLLDLQLDAVWAAMAKLGFRKINLEITETGWPTDGGDGATPELASTYTQRLVNRVLQDPPQGTPLHPGVYTPTYIYSLFDEDRRPGLELEKHWGLLHPNGSQAYSADLTTPGPMSPTPPYATENDHGTVRKMGISYGRAADNLPHPNVAVALMKELGVGSVRIYDSDADVLTALANTTLRVIISVQNKDVRMLANSQEGADLWVQTNIQPFYTTGTNIIGVDVGDEFLSNPIFNDTWPQLVSAMQNIHTSITKSELYRGIMVSTSCAMDVLHNSSYNPPSAATFRYDIADPVMKPLMEFLSANSFPLFLNVYPYRGWLSGNHDKASLDFALFESSATPFVDGNVIYTNALDAQLDAIWMAMDKLGFPNVELEITETGWPTQGDSPDAEASPVLASTYVQRLVDKMLADPPHGTPLHPGTYIPTYLFSLFSENQKPGPIFEQHWGILYPNGSRVYKLDLKPPPPSAPGASEGNGAHWCMANPSADGVALQGALKTICNQDQQYCKAFAGEKHPCYQPNTLIEHASFAFNQYWQDRKTRGAICDFNGTAGLTTINHSHGDCMFGYNDVAELGDSPLLPTKKYWCVAKPNIDEHIIQEALNNVCSINTKICEPVFLNKPCHAPVTVADHASYAFNAYWQANVAENSTNCDFGGAAALTTVNPSHGMCVFEGVDDNPQRSTSPAP</sequence>
<evidence type="ECO:0000256" key="8">
    <source>
        <dbReference type="SAM" id="Phobius"/>
    </source>
</evidence>
<dbReference type="InterPro" id="IPR017853">
    <property type="entry name" value="GH"/>
</dbReference>
<dbReference type="OrthoDB" id="941679at2759"/>
<dbReference type="InterPro" id="IPR044965">
    <property type="entry name" value="Glyco_hydro_17_plant"/>
</dbReference>
<evidence type="ECO:0000256" key="1">
    <source>
        <dbReference type="ARBA" id="ARBA00008773"/>
    </source>
</evidence>
<dbReference type="EMBL" id="JABFUD020000015">
    <property type="protein sequence ID" value="KAI5069375.1"/>
    <property type="molecule type" value="Genomic_DNA"/>
</dbReference>
<keyword evidence="3" id="KW-0378">Hydrolase</keyword>
<feature type="region of interest" description="Disordered" evidence="7">
    <location>
        <begin position="371"/>
        <end position="428"/>
    </location>
</feature>
<evidence type="ECO:0000259" key="9">
    <source>
        <dbReference type="SMART" id="SM00768"/>
    </source>
</evidence>
<dbReference type="SUPFAM" id="SSF51445">
    <property type="entry name" value="(Trans)glycosidases"/>
    <property type="match status" value="4"/>
</dbReference>
<keyword evidence="2" id="KW-0732">Signal</keyword>
<gene>
    <name evidence="10" type="ORF">GOP47_0015676</name>
</gene>
<keyword evidence="4" id="KW-1015">Disulfide bond</keyword>
<name>A0A9D4UK64_ADICA</name>
<dbReference type="InterPro" id="IPR012946">
    <property type="entry name" value="X8"/>
</dbReference>
<dbReference type="GO" id="GO:0004553">
    <property type="term" value="F:hydrolase activity, hydrolyzing O-glycosyl compounds"/>
    <property type="evidence" value="ECO:0007669"/>
    <property type="project" value="InterPro"/>
</dbReference>
<comment type="similarity">
    <text evidence="1 6">Belongs to the glycosyl hydrolase 17 family.</text>
</comment>
<evidence type="ECO:0000256" key="2">
    <source>
        <dbReference type="ARBA" id="ARBA00022729"/>
    </source>
</evidence>
<protein>
    <recommendedName>
        <fullName evidence="9">X8 domain-containing protein</fullName>
    </recommendedName>
</protein>
<feature type="domain" description="X8" evidence="9">
    <location>
        <begin position="1569"/>
        <end position="1655"/>
    </location>
</feature>
<reference evidence="10" key="1">
    <citation type="submission" date="2021-01" db="EMBL/GenBank/DDBJ databases">
        <title>Adiantum capillus-veneris genome.</title>
        <authorList>
            <person name="Fang Y."/>
            <person name="Liao Q."/>
        </authorList>
    </citation>
    <scope>NUCLEOTIDE SEQUENCE</scope>
    <source>
        <strain evidence="10">H3</strain>
        <tissue evidence="10">Leaf</tissue>
    </source>
</reference>
<feature type="domain" description="X8" evidence="9">
    <location>
        <begin position="1464"/>
        <end position="1550"/>
    </location>
</feature>
<evidence type="ECO:0000256" key="4">
    <source>
        <dbReference type="ARBA" id="ARBA00023157"/>
    </source>
</evidence>
<feature type="compositionally biased region" description="Pro residues" evidence="7">
    <location>
        <begin position="374"/>
        <end position="407"/>
    </location>
</feature>
<keyword evidence="11" id="KW-1185">Reference proteome</keyword>
<evidence type="ECO:0000256" key="6">
    <source>
        <dbReference type="RuleBase" id="RU004335"/>
    </source>
</evidence>
<evidence type="ECO:0000256" key="5">
    <source>
        <dbReference type="ARBA" id="ARBA00023295"/>
    </source>
</evidence>
<keyword evidence="8" id="KW-0812">Transmembrane</keyword>
<feature type="transmembrane region" description="Helical" evidence="8">
    <location>
        <begin position="7"/>
        <end position="24"/>
    </location>
</feature>
<evidence type="ECO:0000313" key="11">
    <source>
        <dbReference type="Proteomes" id="UP000886520"/>
    </source>
</evidence>
<dbReference type="Gene3D" id="1.20.58.1040">
    <property type="match status" value="2"/>
</dbReference>